<dbReference type="PANTHER" id="PTHR23117:SF13">
    <property type="entry name" value="GUANYLATE KINASE"/>
    <property type="match status" value="1"/>
</dbReference>
<evidence type="ECO:0000256" key="2">
    <source>
        <dbReference type="ARBA" id="ARBA00004496"/>
    </source>
</evidence>
<dbReference type="Pfam" id="PF00625">
    <property type="entry name" value="Guanylate_kin"/>
    <property type="match status" value="1"/>
</dbReference>
<evidence type="ECO:0000256" key="3">
    <source>
        <dbReference type="ARBA" id="ARBA00005790"/>
    </source>
</evidence>
<dbReference type="PROSITE" id="PS50052">
    <property type="entry name" value="GUANYLATE_KINASE_2"/>
    <property type="match status" value="1"/>
</dbReference>
<evidence type="ECO:0000256" key="6">
    <source>
        <dbReference type="ARBA" id="ARBA00022490"/>
    </source>
</evidence>
<evidence type="ECO:0000256" key="9">
    <source>
        <dbReference type="ARBA" id="ARBA00022777"/>
    </source>
</evidence>
<evidence type="ECO:0000256" key="11">
    <source>
        <dbReference type="ARBA" id="ARBA00030128"/>
    </source>
</evidence>
<keyword evidence="9 13" id="KW-0418">Kinase</keyword>
<dbReference type="Proteomes" id="UP000295741">
    <property type="component" value="Unassembled WGS sequence"/>
</dbReference>
<name>A0A4R6J1L1_9BACT</name>
<dbReference type="PANTHER" id="PTHR23117">
    <property type="entry name" value="GUANYLATE KINASE-RELATED"/>
    <property type="match status" value="1"/>
</dbReference>
<dbReference type="EC" id="2.7.4.8" evidence="4 13"/>
<feature type="domain" description="Guanylate kinase-like" evidence="14">
    <location>
        <begin position="8"/>
        <end position="188"/>
    </location>
</feature>
<evidence type="ECO:0000256" key="13">
    <source>
        <dbReference type="HAMAP-Rule" id="MF_00328"/>
    </source>
</evidence>
<keyword evidence="7 13" id="KW-0808">Transferase</keyword>
<dbReference type="NCBIfam" id="TIGR03263">
    <property type="entry name" value="guanyl_kin"/>
    <property type="match status" value="1"/>
</dbReference>
<evidence type="ECO:0000256" key="4">
    <source>
        <dbReference type="ARBA" id="ARBA00012961"/>
    </source>
</evidence>
<dbReference type="InterPro" id="IPR008144">
    <property type="entry name" value="Guanylate_kin-like_dom"/>
</dbReference>
<dbReference type="CDD" id="cd00071">
    <property type="entry name" value="GMPK"/>
    <property type="match status" value="1"/>
</dbReference>
<comment type="catalytic activity">
    <reaction evidence="12 13">
        <text>GMP + ATP = GDP + ADP</text>
        <dbReference type="Rhea" id="RHEA:20780"/>
        <dbReference type="ChEBI" id="CHEBI:30616"/>
        <dbReference type="ChEBI" id="CHEBI:58115"/>
        <dbReference type="ChEBI" id="CHEBI:58189"/>
        <dbReference type="ChEBI" id="CHEBI:456216"/>
        <dbReference type="EC" id="2.7.4.8"/>
    </reaction>
</comment>
<feature type="binding site" evidence="13">
    <location>
        <begin position="15"/>
        <end position="22"/>
    </location>
    <ligand>
        <name>ATP</name>
        <dbReference type="ChEBI" id="CHEBI:30616"/>
    </ligand>
</feature>
<dbReference type="InterPro" id="IPR027417">
    <property type="entry name" value="P-loop_NTPase"/>
</dbReference>
<evidence type="ECO:0000256" key="1">
    <source>
        <dbReference type="ARBA" id="ARBA00003531"/>
    </source>
</evidence>
<dbReference type="SMART" id="SM00072">
    <property type="entry name" value="GuKc"/>
    <property type="match status" value="1"/>
</dbReference>
<keyword evidence="16" id="KW-1185">Reference proteome</keyword>
<comment type="caution">
    <text evidence="15">The sequence shown here is derived from an EMBL/GenBank/DDBJ whole genome shotgun (WGS) entry which is preliminary data.</text>
</comment>
<dbReference type="SUPFAM" id="SSF52540">
    <property type="entry name" value="P-loop containing nucleoside triphosphate hydrolases"/>
    <property type="match status" value="1"/>
</dbReference>
<protein>
    <recommendedName>
        <fullName evidence="5 13">Guanylate kinase</fullName>
        <ecNumber evidence="4 13">2.7.4.8</ecNumber>
    </recommendedName>
    <alternativeName>
        <fullName evidence="11 13">GMP kinase</fullName>
    </alternativeName>
</protein>
<reference evidence="15 16" key="1">
    <citation type="submission" date="2019-03" db="EMBL/GenBank/DDBJ databases">
        <title>Genomic Encyclopedia of Archaeal and Bacterial Type Strains, Phase II (KMG-II): from individual species to whole genera.</title>
        <authorList>
            <person name="Goeker M."/>
        </authorList>
    </citation>
    <scope>NUCLEOTIDE SEQUENCE [LARGE SCALE GENOMIC DNA]</scope>
    <source>
        <strain evidence="15 16">DSM 28323</strain>
    </source>
</reference>
<gene>
    <name evidence="13" type="primary">gmk</name>
    <name evidence="15" type="ORF">BC659_1222</name>
</gene>
<keyword evidence="6 13" id="KW-0963">Cytoplasm</keyword>
<comment type="subcellular location">
    <subcellularLocation>
        <location evidence="2 13">Cytoplasm</location>
    </subcellularLocation>
</comment>
<comment type="function">
    <text evidence="1 13">Essential for recycling GMP and indirectly, cGMP.</text>
</comment>
<dbReference type="EMBL" id="SNWP01000010">
    <property type="protein sequence ID" value="TDO29139.1"/>
    <property type="molecule type" value="Genomic_DNA"/>
</dbReference>
<evidence type="ECO:0000313" key="15">
    <source>
        <dbReference type="EMBL" id="TDO29139.1"/>
    </source>
</evidence>
<dbReference type="InterPro" id="IPR017665">
    <property type="entry name" value="Guanylate_kinase"/>
</dbReference>
<evidence type="ECO:0000256" key="7">
    <source>
        <dbReference type="ARBA" id="ARBA00022679"/>
    </source>
</evidence>
<evidence type="ECO:0000313" key="16">
    <source>
        <dbReference type="Proteomes" id="UP000295741"/>
    </source>
</evidence>
<dbReference type="GO" id="GO:0005524">
    <property type="term" value="F:ATP binding"/>
    <property type="evidence" value="ECO:0007669"/>
    <property type="project" value="UniProtKB-UniRule"/>
</dbReference>
<dbReference type="GO" id="GO:0005829">
    <property type="term" value="C:cytosol"/>
    <property type="evidence" value="ECO:0007669"/>
    <property type="project" value="TreeGrafter"/>
</dbReference>
<dbReference type="GO" id="GO:0004385">
    <property type="term" value="F:GMP kinase activity"/>
    <property type="evidence" value="ECO:0007669"/>
    <property type="project" value="UniProtKB-UniRule"/>
</dbReference>
<evidence type="ECO:0000256" key="8">
    <source>
        <dbReference type="ARBA" id="ARBA00022741"/>
    </source>
</evidence>
<dbReference type="InterPro" id="IPR008145">
    <property type="entry name" value="GK/Ca_channel_bsu"/>
</dbReference>
<dbReference type="HAMAP" id="MF_00328">
    <property type="entry name" value="Guanylate_kinase"/>
    <property type="match status" value="1"/>
</dbReference>
<keyword evidence="10 13" id="KW-0067">ATP-binding</keyword>
<organism evidence="15 16">
    <name type="scientific">Sediminibacterium goheungense</name>
    <dbReference type="NCBI Taxonomy" id="1086393"/>
    <lineage>
        <taxon>Bacteria</taxon>
        <taxon>Pseudomonadati</taxon>
        <taxon>Bacteroidota</taxon>
        <taxon>Chitinophagia</taxon>
        <taxon>Chitinophagales</taxon>
        <taxon>Chitinophagaceae</taxon>
        <taxon>Sediminibacterium</taxon>
    </lineage>
</organism>
<evidence type="ECO:0000256" key="10">
    <source>
        <dbReference type="ARBA" id="ARBA00022840"/>
    </source>
</evidence>
<evidence type="ECO:0000256" key="12">
    <source>
        <dbReference type="ARBA" id="ARBA00048594"/>
    </source>
</evidence>
<evidence type="ECO:0000259" key="14">
    <source>
        <dbReference type="PROSITE" id="PS50052"/>
    </source>
</evidence>
<dbReference type="Gene3D" id="3.30.63.10">
    <property type="entry name" value="Guanylate Kinase phosphate binding domain"/>
    <property type="match status" value="1"/>
</dbReference>
<dbReference type="AlphaFoldDB" id="A0A4R6J1L1"/>
<accession>A0A4R6J1L1</accession>
<comment type="similarity">
    <text evidence="3 13">Belongs to the guanylate kinase family.</text>
</comment>
<proteinExistence type="inferred from homology"/>
<dbReference type="Gene3D" id="3.40.50.300">
    <property type="entry name" value="P-loop containing nucleotide triphosphate hydrolases"/>
    <property type="match status" value="1"/>
</dbReference>
<sequence>MHMQANKGKLIIITAPSGSGKTSITHYLLQKYPLLCFSISAATRSPRGQEKNGVDYYFMSAESFQQKIKEDAFIEWEMVYEGKYYGTLKSELERIWNEGKIPVLDIDVKGAIHVQQQFDGSCLSLFIQPPSVEELKRRLESRGTETPESLADRVNKASYEISFSHHFHHTVVNDDLPKACQATEALIKDFLGW</sequence>
<evidence type="ECO:0000256" key="5">
    <source>
        <dbReference type="ARBA" id="ARBA00016296"/>
    </source>
</evidence>
<dbReference type="FunFam" id="3.30.63.10:FF:000005">
    <property type="entry name" value="Guanylate kinase"/>
    <property type="match status" value="1"/>
</dbReference>
<keyword evidence="8 13" id="KW-0547">Nucleotide-binding</keyword>